<organism evidence="5 6">
    <name type="scientific">Ascodesmis nigricans</name>
    <dbReference type="NCBI Taxonomy" id="341454"/>
    <lineage>
        <taxon>Eukaryota</taxon>
        <taxon>Fungi</taxon>
        <taxon>Dikarya</taxon>
        <taxon>Ascomycota</taxon>
        <taxon>Pezizomycotina</taxon>
        <taxon>Pezizomycetes</taxon>
        <taxon>Pezizales</taxon>
        <taxon>Ascodesmidaceae</taxon>
        <taxon>Ascodesmis</taxon>
    </lineage>
</organism>
<feature type="compositionally biased region" description="Low complexity" evidence="4">
    <location>
        <begin position="25"/>
        <end position="39"/>
    </location>
</feature>
<dbReference type="Proteomes" id="UP000298138">
    <property type="component" value="Unassembled WGS sequence"/>
</dbReference>
<dbReference type="AlphaFoldDB" id="A0A4S2MKZ2"/>
<name>A0A4S2MKZ2_9PEZI</name>
<proteinExistence type="inferred from homology"/>
<evidence type="ECO:0000256" key="4">
    <source>
        <dbReference type="SAM" id="MobiDB-lite"/>
    </source>
</evidence>
<keyword evidence="3" id="KW-0539">Nucleus</keyword>
<comment type="subcellular location">
    <subcellularLocation>
        <location evidence="1">Nucleus</location>
        <location evidence="1">Nucleolus</location>
    </subcellularLocation>
</comment>
<feature type="compositionally biased region" description="Basic and acidic residues" evidence="4">
    <location>
        <begin position="199"/>
        <end position="209"/>
    </location>
</feature>
<evidence type="ECO:0000256" key="1">
    <source>
        <dbReference type="ARBA" id="ARBA00004604"/>
    </source>
</evidence>
<dbReference type="PANTHER" id="PTHR12928">
    <property type="entry name" value="FRG1 PROTEIN"/>
    <property type="match status" value="1"/>
</dbReference>
<dbReference type="InterPro" id="IPR008999">
    <property type="entry name" value="Actin-crosslinking"/>
</dbReference>
<protein>
    <recommendedName>
        <fullName evidence="7">Actin-crosslinking protein</fullName>
    </recommendedName>
</protein>
<dbReference type="SUPFAM" id="SSF50405">
    <property type="entry name" value="Actin-crosslinking proteins"/>
    <property type="match status" value="1"/>
</dbReference>
<evidence type="ECO:0000256" key="3">
    <source>
        <dbReference type="ARBA" id="ARBA00023242"/>
    </source>
</evidence>
<sequence>MVSALKFKGDKKPLGNKTKKRKHPSSTSSTTTPSSSTALTTTSSIWAPATLTTDLFASPLTFTHSSHHLAADLAGTIFAFPTTGEDPDSVQCVFTAAPIYGSSVEDDARARVSIRSHAGRYLSVDAEGRLEAVKEAIGVQETWEVERVDDAEGGWVVRGYKGRYLGLGGIEPSPPVKADQDDDEEEEGEKKKVVKQGKGKPDPRGDCEESVEWRIKCQSRFKTHREEGSGEGRSAGKVVREKIGRRELERLAGGELDDEQVRVLKKAKREGNLNEALLDVRVKKGHDKFAY</sequence>
<gene>
    <name evidence="5" type="ORF">EX30DRAFT_398378</name>
</gene>
<dbReference type="OrthoDB" id="5539371at2759"/>
<dbReference type="EMBL" id="ML220150">
    <property type="protein sequence ID" value="TGZ77681.1"/>
    <property type="molecule type" value="Genomic_DNA"/>
</dbReference>
<evidence type="ECO:0000313" key="6">
    <source>
        <dbReference type="Proteomes" id="UP000298138"/>
    </source>
</evidence>
<accession>A0A4S2MKZ2</accession>
<evidence type="ECO:0008006" key="7">
    <source>
        <dbReference type="Google" id="ProtNLM"/>
    </source>
</evidence>
<dbReference type="GO" id="GO:0071013">
    <property type="term" value="C:catalytic step 2 spliceosome"/>
    <property type="evidence" value="ECO:0007669"/>
    <property type="project" value="TreeGrafter"/>
</dbReference>
<dbReference type="GO" id="GO:0005730">
    <property type="term" value="C:nucleolus"/>
    <property type="evidence" value="ECO:0007669"/>
    <property type="project" value="UniProtKB-SubCell"/>
</dbReference>
<feature type="region of interest" description="Disordered" evidence="4">
    <location>
        <begin position="1"/>
        <end position="39"/>
    </location>
</feature>
<dbReference type="Gene3D" id="2.80.10.50">
    <property type="match status" value="1"/>
</dbReference>
<comment type="similarity">
    <text evidence="2">Belongs to the FRG1 family.</text>
</comment>
<dbReference type="PANTHER" id="PTHR12928:SF0">
    <property type="entry name" value="FSHD REGION GENE 1"/>
    <property type="match status" value="1"/>
</dbReference>
<dbReference type="GO" id="GO:0051015">
    <property type="term" value="F:actin filament binding"/>
    <property type="evidence" value="ECO:0007669"/>
    <property type="project" value="TreeGrafter"/>
</dbReference>
<evidence type="ECO:0000256" key="2">
    <source>
        <dbReference type="ARBA" id="ARBA00010878"/>
    </source>
</evidence>
<keyword evidence="6" id="KW-1185">Reference proteome</keyword>
<reference evidence="5 6" key="1">
    <citation type="submission" date="2019-04" db="EMBL/GenBank/DDBJ databases">
        <title>Comparative genomics and transcriptomics to analyze fruiting body development in filamentous ascomycetes.</title>
        <authorList>
            <consortium name="DOE Joint Genome Institute"/>
            <person name="Lutkenhaus R."/>
            <person name="Traeger S."/>
            <person name="Breuer J."/>
            <person name="Kuo A."/>
            <person name="Lipzen A."/>
            <person name="Pangilinan J."/>
            <person name="Dilworth D."/>
            <person name="Sandor L."/>
            <person name="Poggeler S."/>
            <person name="Barry K."/>
            <person name="Grigoriev I.V."/>
            <person name="Nowrousian M."/>
        </authorList>
    </citation>
    <scope>NUCLEOTIDE SEQUENCE [LARGE SCALE GENOMIC DNA]</scope>
    <source>
        <strain evidence="5 6">CBS 389.68</strain>
    </source>
</reference>
<dbReference type="STRING" id="341454.A0A4S2MKZ2"/>
<dbReference type="InParanoid" id="A0A4S2MKZ2"/>
<dbReference type="InterPro" id="IPR010414">
    <property type="entry name" value="FRG1"/>
</dbReference>
<dbReference type="Pfam" id="PF06229">
    <property type="entry name" value="FRG1"/>
    <property type="match status" value="1"/>
</dbReference>
<evidence type="ECO:0000313" key="5">
    <source>
        <dbReference type="EMBL" id="TGZ77681.1"/>
    </source>
</evidence>
<feature type="region of interest" description="Disordered" evidence="4">
    <location>
        <begin position="168"/>
        <end position="209"/>
    </location>
</feature>